<gene>
    <name evidence="3" type="ORF">D9Q81_06385</name>
</gene>
<dbReference type="Proteomes" id="UP000278149">
    <property type="component" value="Unassembled WGS sequence"/>
</dbReference>
<dbReference type="InterPro" id="IPR020471">
    <property type="entry name" value="AKR"/>
</dbReference>
<evidence type="ECO:0000256" key="1">
    <source>
        <dbReference type="ARBA" id="ARBA00023002"/>
    </source>
</evidence>
<dbReference type="AlphaFoldDB" id="A0A429G3D8"/>
<organism evidence="3 4">
    <name type="scientific">Candidatus Korarchaeum cryptofilum</name>
    <dbReference type="NCBI Taxonomy" id="498846"/>
    <lineage>
        <taxon>Archaea</taxon>
        <taxon>Thermoproteota</taxon>
        <taxon>Candidatus Korarchaeia</taxon>
        <taxon>Candidatus Korarchaeales</taxon>
        <taxon>Candidatus Korarchaeaceae</taxon>
        <taxon>Candidatus Korarchaeum</taxon>
    </lineage>
</organism>
<dbReference type="PANTHER" id="PTHR43364">
    <property type="entry name" value="NADH-SPECIFIC METHYLGLYOXAL REDUCTASE-RELATED"/>
    <property type="match status" value="1"/>
</dbReference>
<dbReference type="EMBL" id="RCOR01000031">
    <property type="protein sequence ID" value="RSN68337.1"/>
    <property type="molecule type" value="Genomic_DNA"/>
</dbReference>
<evidence type="ECO:0000313" key="4">
    <source>
        <dbReference type="Proteomes" id="UP000278149"/>
    </source>
</evidence>
<dbReference type="InterPro" id="IPR023210">
    <property type="entry name" value="NADP_OxRdtase_dom"/>
</dbReference>
<dbReference type="GO" id="GO:0016491">
    <property type="term" value="F:oxidoreductase activity"/>
    <property type="evidence" value="ECO:0007669"/>
    <property type="project" value="UniProtKB-KW"/>
</dbReference>
<dbReference type="PRINTS" id="PR00069">
    <property type="entry name" value="ALDKETRDTASE"/>
</dbReference>
<name>A0A429G3D8_9CREN</name>
<accession>A0A429G3D8</accession>
<sequence length="312" mass="35361">MEFRYIGDVKVSEVGLGTWQFSDSWGVTSYDLAKSIIERALDVGVNFFDTAAVYGMGMSERFLGQALKELGERENVFIATKIPGEFLSRHDVFKATKRSMERLGSYIDLMQVHWPPCWDNIPTCEYMRALEELVHIGAIRMIGLSDFPPELIESAWSCLSTEDIVSIQVKYNLVERDAEKEIIPYAEAYDLSVLAWSPLAKGALSGKYRPENLPEFSDVREGSAVFHPENFRQVYEIVKLLEEIGVKYGKKPSQVALKWLLMASEKVIVIPGAKSPEQVEENAGASGWTMSLDDWMKLEEESGKIRITRVLW</sequence>
<dbReference type="InterPro" id="IPR050523">
    <property type="entry name" value="AKR_Detox_Biosynth"/>
</dbReference>
<feature type="domain" description="NADP-dependent oxidoreductase" evidence="2">
    <location>
        <begin position="14"/>
        <end position="299"/>
    </location>
</feature>
<dbReference type="SUPFAM" id="SSF51430">
    <property type="entry name" value="NAD(P)-linked oxidoreductase"/>
    <property type="match status" value="1"/>
</dbReference>
<keyword evidence="1" id="KW-0560">Oxidoreductase</keyword>
<protein>
    <submittedName>
        <fullName evidence="3">Aldo/keto reductase</fullName>
    </submittedName>
</protein>
<comment type="caution">
    <text evidence="3">The sequence shown here is derived from an EMBL/GenBank/DDBJ whole genome shotgun (WGS) entry which is preliminary data.</text>
</comment>
<dbReference type="Pfam" id="PF00248">
    <property type="entry name" value="Aldo_ket_red"/>
    <property type="match status" value="1"/>
</dbReference>
<dbReference type="CDD" id="cd19093">
    <property type="entry name" value="AKR_AtPLR-like"/>
    <property type="match status" value="1"/>
</dbReference>
<evidence type="ECO:0000259" key="2">
    <source>
        <dbReference type="Pfam" id="PF00248"/>
    </source>
</evidence>
<dbReference type="InterPro" id="IPR036812">
    <property type="entry name" value="NAD(P)_OxRdtase_dom_sf"/>
</dbReference>
<evidence type="ECO:0000313" key="3">
    <source>
        <dbReference type="EMBL" id="RSN68337.1"/>
    </source>
</evidence>
<dbReference type="RefSeq" id="WP_125742071.1">
    <property type="nucleotide sequence ID" value="NZ_RCOR01000031.1"/>
</dbReference>
<dbReference type="Gene3D" id="3.20.20.100">
    <property type="entry name" value="NADP-dependent oxidoreductase domain"/>
    <property type="match status" value="1"/>
</dbReference>
<dbReference type="PANTHER" id="PTHR43364:SF4">
    <property type="entry name" value="NAD(P)-LINKED OXIDOREDUCTASE SUPERFAMILY PROTEIN"/>
    <property type="match status" value="1"/>
</dbReference>
<reference evidence="3 4" key="1">
    <citation type="submission" date="2018-10" db="EMBL/GenBank/DDBJ databases">
        <title>Co-occurring genomic capacity for anaerobic methane metabolism and dissimilatory sulfite reduction discovered in the Korarchaeota.</title>
        <authorList>
            <person name="Mckay L.J."/>
            <person name="Dlakic M."/>
            <person name="Fields M.W."/>
            <person name="Delmont T.O."/>
            <person name="Eren A.M."/>
            <person name="Jay Z.J."/>
            <person name="Klingelsmith K.B."/>
            <person name="Rusch D.B."/>
            <person name="Inskeep W.P."/>
        </authorList>
    </citation>
    <scope>NUCLEOTIDE SEQUENCE [LARGE SCALE GENOMIC DNA]</scope>
    <source>
        <strain evidence="3 4">WS</strain>
    </source>
</reference>
<proteinExistence type="predicted"/>